<dbReference type="PANTHER" id="PTHR46494:SF1">
    <property type="entry name" value="CORA FAMILY METAL ION TRANSPORTER (EUROFUNG)"/>
    <property type="match status" value="1"/>
</dbReference>
<sequence>MATSSPRGGLPDAPPIMVHDMDRPPTEQAQSRSSTTYDHPNPQTQNAPTNARFRGDSTREKGHRRKHSPNLTWHLPYKPNSFENGRVLLIDYVSQEYSGPGRRKIVAQEFRDVEELRKFYRNEALSRQAALRVIHVQNASWALRFLFNKFNISSKDDLVGTKFARWAKYEKPQRRGGKPVLNGRSFRAQRDPWRGISRAAFGTDYLRHYEKNTIQKDDGQVEKMMELNSYDDLDQPAYAWDVFVQRLGVYVQMSDGEPGLPVDSDFENPYYSPDSPVEQRQPKDQERTKPQHGKYDGPNGHYVPKLETLDNGSTIILIETSQSGSVADTLIGARQEIEQRWRRLTFYLPLKETDSDASVALQCADLVLRDIFKAMAFTWEKYITICETHTGILEDKIYENPADESRAPELWINSSLWLKVERLMYLHSDICKEMKNHLKEMLGLDLPEDQTWLSQSAEELDKLITQFQEGVIKPTTSLSDLMYKSVGIRDARHSLQLGLSMWRLSWITFIFLPLTFMCSFFGMNVDTFESNPPIKWFFASALPLLLVMMASWYIIKHAVASQKQDPLRRGVYETLYHSLSIEHPNLWTRKGPRMGVVPVGWWADLKWQLLQRWYNPDRTLATRGSGSFGPGDEELGIYSRVKRNLARRWLSDLPVMPMTSSQADLMAETPIAAHSMGAVAELVNLATPVAAADGDPTAASRIRRRNLLGKFRSLSPAGSERRPNSASRESSDGRPGSGVMVEEKGLSEDERSGGEEESAETGTGRKGRRMEDMLNVPLRGGSPMGGL</sequence>
<feature type="region of interest" description="Disordered" evidence="5">
    <location>
        <begin position="710"/>
        <end position="787"/>
    </location>
</feature>
<protein>
    <recommendedName>
        <fullName evidence="9">Cora-domain-containing protein</fullName>
    </recommendedName>
</protein>
<dbReference type="SUPFAM" id="SSF144083">
    <property type="entry name" value="Magnesium transport protein CorA, transmembrane region"/>
    <property type="match status" value="1"/>
</dbReference>
<keyword evidence="4 6" id="KW-0472">Membrane</keyword>
<accession>A0A6A5UKE3</accession>
<feature type="transmembrane region" description="Helical" evidence="6">
    <location>
        <begin position="504"/>
        <end position="522"/>
    </location>
</feature>
<evidence type="ECO:0000256" key="4">
    <source>
        <dbReference type="ARBA" id="ARBA00023136"/>
    </source>
</evidence>
<dbReference type="GO" id="GO:0000287">
    <property type="term" value="F:magnesium ion binding"/>
    <property type="evidence" value="ECO:0007669"/>
    <property type="project" value="TreeGrafter"/>
</dbReference>
<name>A0A6A5UKE3_9PLEO</name>
<evidence type="ECO:0000256" key="6">
    <source>
        <dbReference type="SAM" id="Phobius"/>
    </source>
</evidence>
<evidence type="ECO:0000313" key="7">
    <source>
        <dbReference type="EMBL" id="KAF1963386.1"/>
    </source>
</evidence>
<organism evidence="7 8">
    <name type="scientific">Byssothecium circinans</name>
    <dbReference type="NCBI Taxonomy" id="147558"/>
    <lineage>
        <taxon>Eukaryota</taxon>
        <taxon>Fungi</taxon>
        <taxon>Dikarya</taxon>
        <taxon>Ascomycota</taxon>
        <taxon>Pezizomycotina</taxon>
        <taxon>Dothideomycetes</taxon>
        <taxon>Pleosporomycetidae</taxon>
        <taxon>Pleosporales</taxon>
        <taxon>Massarineae</taxon>
        <taxon>Massarinaceae</taxon>
        <taxon>Byssothecium</taxon>
    </lineage>
</organism>
<feature type="compositionally biased region" description="Polar residues" evidence="5">
    <location>
        <begin position="27"/>
        <end position="49"/>
    </location>
</feature>
<dbReference type="InterPro" id="IPR045863">
    <property type="entry name" value="CorA_TM1_TM2"/>
</dbReference>
<feature type="region of interest" description="Disordered" evidence="5">
    <location>
        <begin position="1"/>
        <end position="72"/>
    </location>
</feature>
<proteinExistence type="predicted"/>
<dbReference type="PANTHER" id="PTHR46494">
    <property type="entry name" value="CORA FAMILY METAL ION TRANSPORTER (EUROFUNG)"/>
    <property type="match status" value="1"/>
</dbReference>
<dbReference type="GO" id="GO:0050897">
    <property type="term" value="F:cobalt ion binding"/>
    <property type="evidence" value="ECO:0007669"/>
    <property type="project" value="TreeGrafter"/>
</dbReference>
<evidence type="ECO:0000256" key="3">
    <source>
        <dbReference type="ARBA" id="ARBA00022989"/>
    </source>
</evidence>
<dbReference type="AlphaFoldDB" id="A0A6A5UKE3"/>
<dbReference type="GO" id="GO:0015095">
    <property type="term" value="F:magnesium ion transmembrane transporter activity"/>
    <property type="evidence" value="ECO:0007669"/>
    <property type="project" value="TreeGrafter"/>
</dbReference>
<dbReference type="EMBL" id="ML976977">
    <property type="protein sequence ID" value="KAF1963386.1"/>
    <property type="molecule type" value="Genomic_DNA"/>
</dbReference>
<evidence type="ECO:0000256" key="5">
    <source>
        <dbReference type="SAM" id="MobiDB-lite"/>
    </source>
</evidence>
<dbReference type="Gene3D" id="1.20.58.340">
    <property type="entry name" value="Magnesium transport protein CorA, transmembrane region"/>
    <property type="match status" value="1"/>
</dbReference>
<dbReference type="GO" id="GO:0015087">
    <property type="term" value="F:cobalt ion transmembrane transporter activity"/>
    <property type="evidence" value="ECO:0007669"/>
    <property type="project" value="TreeGrafter"/>
</dbReference>
<evidence type="ECO:0000256" key="1">
    <source>
        <dbReference type="ARBA" id="ARBA00004651"/>
    </source>
</evidence>
<dbReference type="OrthoDB" id="194358at2759"/>
<keyword evidence="8" id="KW-1185">Reference proteome</keyword>
<evidence type="ECO:0000313" key="8">
    <source>
        <dbReference type="Proteomes" id="UP000800035"/>
    </source>
</evidence>
<dbReference type="Pfam" id="PF01544">
    <property type="entry name" value="CorA"/>
    <property type="match status" value="1"/>
</dbReference>
<reference evidence="7" key="1">
    <citation type="journal article" date="2020" name="Stud. Mycol.">
        <title>101 Dothideomycetes genomes: a test case for predicting lifestyles and emergence of pathogens.</title>
        <authorList>
            <person name="Haridas S."/>
            <person name="Albert R."/>
            <person name="Binder M."/>
            <person name="Bloem J."/>
            <person name="Labutti K."/>
            <person name="Salamov A."/>
            <person name="Andreopoulos B."/>
            <person name="Baker S."/>
            <person name="Barry K."/>
            <person name="Bills G."/>
            <person name="Bluhm B."/>
            <person name="Cannon C."/>
            <person name="Castanera R."/>
            <person name="Culley D."/>
            <person name="Daum C."/>
            <person name="Ezra D."/>
            <person name="Gonzalez J."/>
            <person name="Henrissat B."/>
            <person name="Kuo A."/>
            <person name="Liang C."/>
            <person name="Lipzen A."/>
            <person name="Lutzoni F."/>
            <person name="Magnuson J."/>
            <person name="Mondo S."/>
            <person name="Nolan M."/>
            <person name="Ohm R."/>
            <person name="Pangilinan J."/>
            <person name="Park H.-J."/>
            <person name="Ramirez L."/>
            <person name="Alfaro M."/>
            <person name="Sun H."/>
            <person name="Tritt A."/>
            <person name="Yoshinaga Y."/>
            <person name="Zwiers L.-H."/>
            <person name="Turgeon B."/>
            <person name="Goodwin S."/>
            <person name="Spatafora J."/>
            <person name="Crous P."/>
            <person name="Grigoriev I."/>
        </authorList>
    </citation>
    <scope>NUCLEOTIDE SEQUENCE</scope>
    <source>
        <strain evidence="7">CBS 675.92</strain>
    </source>
</reference>
<dbReference type="GO" id="GO:0005886">
    <property type="term" value="C:plasma membrane"/>
    <property type="evidence" value="ECO:0007669"/>
    <property type="project" value="UniProtKB-SubCell"/>
</dbReference>
<comment type="subcellular location">
    <subcellularLocation>
        <location evidence="1">Cell membrane</location>
        <topology evidence="1">Multi-pass membrane protein</topology>
    </subcellularLocation>
</comment>
<feature type="compositionally biased region" description="Basic and acidic residues" evidence="5">
    <location>
        <begin position="741"/>
        <end position="754"/>
    </location>
</feature>
<feature type="transmembrane region" description="Helical" evidence="6">
    <location>
        <begin position="534"/>
        <end position="555"/>
    </location>
</feature>
<keyword evidence="2 6" id="KW-0812">Transmembrane</keyword>
<feature type="region of interest" description="Disordered" evidence="5">
    <location>
        <begin position="258"/>
        <end position="303"/>
    </location>
</feature>
<evidence type="ECO:0000256" key="2">
    <source>
        <dbReference type="ARBA" id="ARBA00022692"/>
    </source>
</evidence>
<feature type="compositionally biased region" description="Basic and acidic residues" evidence="5">
    <location>
        <begin position="280"/>
        <end position="295"/>
    </location>
</feature>
<keyword evidence="3 6" id="KW-1133">Transmembrane helix</keyword>
<gene>
    <name evidence="7" type="ORF">CC80DRAFT_521428</name>
</gene>
<dbReference type="Proteomes" id="UP000800035">
    <property type="component" value="Unassembled WGS sequence"/>
</dbReference>
<evidence type="ECO:0008006" key="9">
    <source>
        <dbReference type="Google" id="ProtNLM"/>
    </source>
</evidence>
<dbReference type="InterPro" id="IPR002523">
    <property type="entry name" value="MgTranspt_CorA/ZnTranspt_ZntB"/>
</dbReference>